<dbReference type="AlphaFoldDB" id="A0A8H6AGU1"/>
<dbReference type="OrthoDB" id="4338738at2759"/>
<dbReference type="Proteomes" id="UP000531561">
    <property type="component" value="Unassembled WGS sequence"/>
</dbReference>
<dbReference type="GeneID" id="59261049"/>
<accession>A0A8H6AGU1</accession>
<organism evidence="1 2">
    <name type="scientific">Botrytis fragariae</name>
    <dbReference type="NCBI Taxonomy" id="1964551"/>
    <lineage>
        <taxon>Eukaryota</taxon>
        <taxon>Fungi</taxon>
        <taxon>Dikarya</taxon>
        <taxon>Ascomycota</taxon>
        <taxon>Pezizomycotina</taxon>
        <taxon>Leotiomycetes</taxon>
        <taxon>Helotiales</taxon>
        <taxon>Sclerotiniaceae</taxon>
        <taxon>Botrytis</taxon>
    </lineage>
</organism>
<evidence type="ECO:0000313" key="1">
    <source>
        <dbReference type="EMBL" id="KAF5867788.1"/>
    </source>
</evidence>
<dbReference type="RefSeq" id="XP_037186737.1">
    <property type="nucleotide sequence ID" value="XM_037337357.1"/>
</dbReference>
<dbReference type="EMBL" id="JABFCT010000026">
    <property type="protein sequence ID" value="KAF5867788.1"/>
    <property type="molecule type" value="Genomic_DNA"/>
</dbReference>
<gene>
    <name evidence="1" type="ORF">Bfra_006986</name>
</gene>
<name>A0A8H6AGU1_9HELO</name>
<keyword evidence="2" id="KW-1185">Reference proteome</keyword>
<proteinExistence type="predicted"/>
<sequence length="119" mass="13156">MSIIHLTPLLQSPRLQLTMGIFGLSIKTDSEAHILIGLIRSSQASLHTIIPMNKIIASKRTSRKRTGGSEEALIEQLMAMDSTSVADLEAKAEDVLSAVRKSRSRLRKFHEDRVSEADC</sequence>
<evidence type="ECO:0000313" key="2">
    <source>
        <dbReference type="Proteomes" id="UP000531561"/>
    </source>
</evidence>
<comment type="caution">
    <text evidence="1">The sequence shown here is derived from an EMBL/GenBank/DDBJ whole genome shotgun (WGS) entry which is preliminary data.</text>
</comment>
<reference evidence="1 2" key="1">
    <citation type="journal article" date="2020" name="Phytopathology">
        <title>A high-quality genome resource of Botrytis fragariae, a new and rapidly spreading fungal pathogen causing strawberry gray mold in the U.S.A.</title>
        <authorList>
            <person name="Wu Y."/>
            <person name="Saski C.A."/>
            <person name="Schnabel G."/>
            <person name="Xiao S."/>
            <person name="Hu M."/>
        </authorList>
    </citation>
    <scope>NUCLEOTIDE SEQUENCE [LARGE SCALE GENOMIC DNA]</scope>
    <source>
        <strain evidence="1 2">BVB16</strain>
    </source>
</reference>
<protein>
    <submittedName>
        <fullName evidence="1">Uncharacterized protein</fullName>
    </submittedName>
</protein>